<keyword evidence="3" id="KW-0732">Signal</keyword>
<evidence type="ECO:0000313" key="4">
    <source>
        <dbReference type="EMBL" id="TGG86041.1"/>
    </source>
</evidence>
<sequence>MTPRPRRGAALALAVLLAALSGCAAGERAGEGRKPYIAIVSKGFQQQFWQSVRKGAQQEAERRGAEISFQGPATESDVETQVTQVTNAVGRRPDALALAALDSRATEPMLRKARRAGIPVIAFDSGVDSRIPRTTVATDNRAAAAEAARRLAAALHGKGQVAVIAHSQTSGSGIDRRDGFARWMADHAPGIELLPVQYGGGDQTKSADITKAVITANPGVDGVYGTNEGSAMGVIQGVEESGRKNIKTVGFDSGKGQIDAVEDGRMVGAITQDPLAIGRGVVDAALKAHGGGELPRTVDTGYYWYDRHNVHDPKIEAVLYR</sequence>
<dbReference type="Proteomes" id="UP000298111">
    <property type="component" value="Unassembled WGS sequence"/>
</dbReference>
<organism evidence="4 5">
    <name type="scientific">Streptomyces albus</name>
    <dbReference type="NCBI Taxonomy" id="1888"/>
    <lineage>
        <taxon>Bacteria</taxon>
        <taxon>Bacillati</taxon>
        <taxon>Actinomycetota</taxon>
        <taxon>Actinomycetes</taxon>
        <taxon>Kitasatosporales</taxon>
        <taxon>Streptomycetaceae</taxon>
        <taxon>Streptomyces</taxon>
    </lineage>
</organism>
<dbReference type="Gene3D" id="3.40.50.2300">
    <property type="match status" value="2"/>
</dbReference>
<dbReference type="AlphaFoldDB" id="A0A6C1CEJ9"/>
<dbReference type="SUPFAM" id="SSF53822">
    <property type="entry name" value="Periplasmic binding protein-like I"/>
    <property type="match status" value="1"/>
</dbReference>
<dbReference type="PANTHER" id="PTHR46847:SF1">
    <property type="entry name" value="D-ALLOSE-BINDING PERIPLASMIC PROTEIN-RELATED"/>
    <property type="match status" value="1"/>
</dbReference>
<dbReference type="RefSeq" id="WP_031175696.1">
    <property type="nucleotide sequence ID" value="NZ_BBQG01000022.1"/>
</dbReference>
<dbReference type="PANTHER" id="PTHR46847">
    <property type="entry name" value="D-ALLOSE-BINDING PERIPLASMIC PROTEIN-RELATED"/>
    <property type="match status" value="1"/>
</dbReference>
<proteinExistence type="inferred from homology"/>
<comment type="similarity">
    <text evidence="2">Belongs to the bacterial solute-binding protein 2 family.</text>
</comment>
<reference evidence="4 5" key="1">
    <citation type="submission" date="2018-10" db="EMBL/GenBank/DDBJ databases">
        <title>Isolation of pseudouridimycin from Streptomyces albus DSM 40763.</title>
        <authorList>
            <person name="Rosenqvist P."/>
            <person name="Metsae-Ketelae M."/>
            <person name="Virta P."/>
        </authorList>
    </citation>
    <scope>NUCLEOTIDE SEQUENCE [LARGE SCALE GENOMIC DNA]</scope>
    <source>
        <strain evidence="4 5">DSM 40763</strain>
    </source>
</reference>
<protein>
    <submittedName>
        <fullName evidence="4">BMP family ABC transporter substrate-binding protein</fullName>
    </submittedName>
</protein>
<dbReference type="InterPro" id="IPR028082">
    <property type="entry name" value="Peripla_BP_I"/>
</dbReference>
<comment type="subcellular location">
    <subcellularLocation>
        <location evidence="1">Cell envelope</location>
    </subcellularLocation>
</comment>
<dbReference type="GO" id="GO:0030246">
    <property type="term" value="F:carbohydrate binding"/>
    <property type="evidence" value="ECO:0007669"/>
    <property type="project" value="UniProtKB-ARBA"/>
</dbReference>
<dbReference type="GO" id="GO:0030313">
    <property type="term" value="C:cell envelope"/>
    <property type="evidence" value="ECO:0007669"/>
    <property type="project" value="UniProtKB-SubCell"/>
</dbReference>
<comment type="caution">
    <text evidence="4">The sequence shown here is derived from an EMBL/GenBank/DDBJ whole genome shotgun (WGS) entry which is preliminary data.</text>
</comment>
<evidence type="ECO:0000256" key="3">
    <source>
        <dbReference type="ARBA" id="ARBA00022729"/>
    </source>
</evidence>
<dbReference type="InterPro" id="IPR025997">
    <property type="entry name" value="SBP_2_dom"/>
</dbReference>
<dbReference type="PROSITE" id="PS51257">
    <property type="entry name" value="PROKAR_LIPOPROTEIN"/>
    <property type="match status" value="1"/>
</dbReference>
<dbReference type="CDD" id="cd20005">
    <property type="entry name" value="PBP1_ABC_sugar_binding-like"/>
    <property type="match status" value="1"/>
</dbReference>
<evidence type="ECO:0000256" key="1">
    <source>
        <dbReference type="ARBA" id="ARBA00004196"/>
    </source>
</evidence>
<gene>
    <name evidence="4" type="ORF">D8771_06390</name>
</gene>
<dbReference type="EMBL" id="RCIY01000040">
    <property type="protein sequence ID" value="TGG86041.1"/>
    <property type="molecule type" value="Genomic_DNA"/>
</dbReference>
<evidence type="ECO:0000313" key="5">
    <source>
        <dbReference type="Proteomes" id="UP000298111"/>
    </source>
</evidence>
<dbReference type="GeneID" id="75180015"/>
<name>A0A6C1CEJ9_9ACTN</name>
<dbReference type="Pfam" id="PF13407">
    <property type="entry name" value="Peripla_BP_4"/>
    <property type="match status" value="1"/>
</dbReference>
<accession>A0A6C1CEJ9</accession>
<evidence type="ECO:0000256" key="2">
    <source>
        <dbReference type="ARBA" id="ARBA00007639"/>
    </source>
</evidence>